<dbReference type="Gene3D" id="1.20.1250.20">
    <property type="entry name" value="MFS general substrate transporter like domains"/>
    <property type="match status" value="1"/>
</dbReference>
<proteinExistence type="predicted"/>
<feature type="transmembrane region" description="Helical" evidence="6">
    <location>
        <begin position="316"/>
        <end position="341"/>
    </location>
</feature>
<dbReference type="AlphaFoldDB" id="A0A2T0WXS1"/>
<feature type="transmembrane region" description="Helical" evidence="6">
    <location>
        <begin position="392"/>
        <end position="414"/>
    </location>
</feature>
<dbReference type="Pfam" id="PF11700">
    <property type="entry name" value="ATG22"/>
    <property type="match status" value="1"/>
</dbReference>
<comment type="subcellular location">
    <subcellularLocation>
        <location evidence="1">Endomembrane system</location>
        <topology evidence="1">Multi-pass membrane protein</topology>
    </subcellularLocation>
</comment>
<feature type="transmembrane region" description="Helical" evidence="6">
    <location>
        <begin position="287"/>
        <end position="304"/>
    </location>
</feature>
<dbReference type="InterPro" id="IPR036259">
    <property type="entry name" value="MFS_trans_sf"/>
</dbReference>
<dbReference type="GO" id="GO:0012505">
    <property type="term" value="C:endomembrane system"/>
    <property type="evidence" value="ECO:0007669"/>
    <property type="project" value="UniProtKB-SubCell"/>
</dbReference>
<dbReference type="PANTHER" id="PTHR23519:SF1">
    <property type="entry name" value="AUTOPHAGY-RELATED PROTEIN 22"/>
    <property type="match status" value="1"/>
</dbReference>
<evidence type="ECO:0000256" key="5">
    <source>
        <dbReference type="ARBA" id="ARBA00023136"/>
    </source>
</evidence>
<dbReference type="InterPro" id="IPR050495">
    <property type="entry name" value="ATG22/LtaA_families"/>
</dbReference>
<dbReference type="RefSeq" id="WP_106263135.1">
    <property type="nucleotide sequence ID" value="NZ_PVTQ01000003.1"/>
</dbReference>
<dbReference type="PANTHER" id="PTHR23519">
    <property type="entry name" value="AUTOPHAGY-RELATED PROTEIN 22"/>
    <property type="match status" value="1"/>
</dbReference>
<reference evidence="7 8" key="1">
    <citation type="submission" date="2018-03" db="EMBL/GenBank/DDBJ databases">
        <title>Genomic Encyclopedia of Archaeal and Bacterial Type Strains, Phase II (KMG-II): from individual species to whole genera.</title>
        <authorList>
            <person name="Goeker M."/>
        </authorList>
    </citation>
    <scope>NUCLEOTIDE SEQUENCE [LARGE SCALE GENOMIC DNA]</scope>
    <source>
        <strain evidence="7 8">DSM 100212</strain>
    </source>
</reference>
<comment type="caution">
    <text evidence="7">The sequence shown here is derived from an EMBL/GenBank/DDBJ whole genome shotgun (WGS) entry which is preliminary data.</text>
</comment>
<name>A0A2T0WXS1_9RHOB</name>
<dbReference type="SUPFAM" id="SSF103473">
    <property type="entry name" value="MFS general substrate transporter"/>
    <property type="match status" value="1"/>
</dbReference>
<dbReference type="Proteomes" id="UP000238392">
    <property type="component" value="Unassembled WGS sequence"/>
</dbReference>
<protein>
    <submittedName>
        <fullName evidence="7">UMF1 family MFS transporter</fullName>
    </submittedName>
</protein>
<dbReference type="InterPro" id="IPR024671">
    <property type="entry name" value="Atg22-like"/>
</dbReference>
<gene>
    <name evidence="7" type="ORF">CLV74_10345</name>
</gene>
<feature type="transmembrane region" description="Helical" evidence="6">
    <location>
        <begin position="197"/>
        <end position="217"/>
    </location>
</feature>
<feature type="transmembrane region" description="Helical" evidence="6">
    <location>
        <begin position="12"/>
        <end position="38"/>
    </location>
</feature>
<evidence type="ECO:0000256" key="4">
    <source>
        <dbReference type="ARBA" id="ARBA00022989"/>
    </source>
</evidence>
<evidence type="ECO:0000313" key="8">
    <source>
        <dbReference type="Proteomes" id="UP000238392"/>
    </source>
</evidence>
<feature type="transmembrane region" description="Helical" evidence="6">
    <location>
        <begin position="420"/>
        <end position="439"/>
    </location>
</feature>
<accession>A0A2T0WXS1</accession>
<keyword evidence="2" id="KW-0813">Transport</keyword>
<dbReference type="OrthoDB" id="9768783at2"/>
<feature type="transmembrane region" description="Helical" evidence="6">
    <location>
        <begin position="83"/>
        <end position="102"/>
    </location>
</feature>
<feature type="transmembrane region" description="Helical" evidence="6">
    <location>
        <begin position="50"/>
        <end position="71"/>
    </location>
</feature>
<evidence type="ECO:0000256" key="3">
    <source>
        <dbReference type="ARBA" id="ARBA00022692"/>
    </source>
</evidence>
<dbReference type="EMBL" id="PVTQ01000003">
    <property type="protein sequence ID" value="PRY91461.1"/>
    <property type="molecule type" value="Genomic_DNA"/>
</dbReference>
<feature type="transmembrane region" description="Helical" evidence="6">
    <location>
        <begin position="149"/>
        <end position="169"/>
    </location>
</feature>
<evidence type="ECO:0000256" key="6">
    <source>
        <dbReference type="SAM" id="Phobius"/>
    </source>
</evidence>
<evidence type="ECO:0000313" key="7">
    <source>
        <dbReference type="EMBL" id="PRY91461.1"/>
    </source>
</evidence>
<feature type="transmembrane region" description="Helical" evidence="6">
    <location>
        <begin position="353"/>
        <end position="371"/>
    </location>
</feature>
<keyword evidence="5 6" id="KW-0472">Membrane</keyword>
<feature type="transmembrane region" description="Helical" evidence="6">
    <location>
        <begin position="263"/>
        <end position="281"/>
    </location>
</feature>
<evidence type="ECO:0000256" key="1">
    <source>
        <dbReference type="ARBA" id="ARBA00004127"/>
    </source>
</evidence>
<evidence type="ECO:0000256" key="2">
    <source>
        <dbReference type="ARBA" id="ARBA00022448"/>
    </source>
</evidence>
<organism evidence="7 8">
    <name type="scientific">Donghicola tyrosinivorans</name>
    <dbReference type="NCBI Taxonomy" id="1652492"/>
    <lineage>
        <taxon>Bacteria</taxon>
        <taxon>Pseudomonadati</taxon>
        <taxon>Pseudomonadota</taxon>
        <taxon>Alphaproteobacteria</taxon>
        <taxon>Rhodobacterales</taxon>
        <taxon>Roseobacteraceae</taxon>
        <taxon>Donghicola</taxon>
    </lineage>
</organism>
<keyword evidence="8" id="KW-1185">Reference proteome</keyword>
<keyword evidence="4 6" id="KW-1133">Transmembrane helix</keyword>
<keyword evidence="3 6" id="KW-0812">Transmembrane</keyword>
<feature type="transmembrane region" description="Helical" evidence="6">
    <location>
        <begin position="108"/>
        <end position="128"/>
    </location>
</feature>
<sequence length="453" mass="48420">MERVQGNSAKRIWGWYFFDWASQPYNTLLLTFIFAPYIKEVIGDGAKAQSLWGLTVGIGGILIAMFSPILGAIADTSGQRMRFIWLFSGMYVIGSAGLWLAAPEAMNLGLVLPLFVIGLVGMEFATTFTNAMLPDLAPREKIGRMSGNGWAFGYVGGLLALAIMLVLLADNATTGKTFVGLDPILGLDASQREGTRAVGPLTAIWYIVFMIPFFLFVRDPKGAKVSAGAVRHALSDLARTVRQLPQHKGLFAYLTSSMIYRDGLNGMYAFGGVYAAGVLGWGVQDTGVFGLIAIISGALFAWLGGMADEWRGPRPVIIASILALLVAAIMCVLVTPTYVLGFAVPEGSKLPDMTFYLIGAIIGAAGGTLQASSRTMLVHQANPERMTEAFGLYALAGKATSFIAPFSIGLVTHLSGSQQIGVTPLIVLFAVGLFLLRFVPKNGDNTAWAENTH</sequence>